<dbReference type="EMBL" id="JAMZMK010009074">
    <property type="protein sequence ID" value="KAI7737242.1"/>
    <property type="molecule type" value="Genomic_DNA"/>
</dbReference>
<sequence length="310" mass="34873">NDLSLCIELLTFLTLAMLLRVYWNALLLCGVSQFLHSWANNKALGIAYWKRADADKNDKSVKDLAEGLKRTCRGAVDKTKPKEVMWKTVPHRLFFGRESTTTLGPGGVAFLNPEINNQEKTLKQFNDVQENVRTDTSYPFFDLNALHSIEYENNVSLEALKDGWYHNVVYLGKENDIPILTMTCTHAHVEGFKYGKITICAPAKEYADTLVRGLVQGKQHILRSSNLMTALKGADVCMVENVEKVQESETKKEDDDGVAEHVKNAGESSSSSCLLEKNEEKKAMNLQKMKKMQQANEFGEWVGGWDKGGF</sequence>
<proteinExistence type="predicted"/>
<feature type="compositionally biased region" description="Basic and acidic residues" evidence="1">
    <location>
        <begin position="246"/>
        <end position="264"/>
    </location>
</feature>
<organism evidence="2 3">
    <name type="scientific">Ambrosia artemisiifolia</name>
    <name type="common">Common ragweed</name>
    <dbReference type="NCBI Taxonomy" id="4212"/>
    <lineage>
        <taxon>Eukaryota</taxon>
        <taxon>Viridiplantae</taxon>
        <taxon>Streptophyta</taxon>
        <taxon>Embryophyta</taxon>
        <taxon>Tracheophyta</taxon>
        <taxon>Spermatophyta</taxon>
        <taxon>Magnoliopsida</taxon>
        <taxon>eudicotyledons</taxon>
        <taxon>Gunneridae</taxon>
        <taxon>Pentapetalae</taxon>
        <taxon>asterids</taxon>
        <taxon>campanulids</taxon>
        <taxon>Asterales</taxon>
        <taxon>Asteraceae</taxon>
        <taxon>Asteroideae</taxon>
        <taxon>Heliantheae alliance</taxon>
        <taxon>Heliantheae</taxon>
        <taxon>Ambrosia</taxon>
    </lineage>
</organism>
<keyword evidence="3" id="KW-1185">Reference proteome</keyword>
<protein>
    <submittedName>
        <fullName evidence="2">Uncharacterized protein</fullName>
    </submittedName>
</protein>
<dbReference type="AlphaFoldDB" id="A0AAD5C8U9"/>
<name>A0AAD5C8U9_AMBAR</name>
<accession>A0AAD5C8U9</accession>
<feature type="region of interest" description="Disordered" evidence="1">
    <location>
        <begin position="246"/>
        <end position="277"/>
    </location>
</feature>
<evidence type="ECO:0000313" key="3">
    <source>
        <dbReference type="Proteomes" id="UP001206925"/>
    </source>
</evidence>
<feature type="non-terminal residue" evidence="2">
    <location>
        <position position="310"/>
    </location>
</feature>
<evidence type="ECO:0000313" key="2">
    <source>
        <dbReference type="EMBL" id="KAI7737242.1"/>
    </source>
</evidence>
<dbReference type="Proteomes" id="UP001206925">
    <property type="component" value="Unassembled WGS sequence"/>
</dbReference>
<feature type="non-terminal residue" evidence="2">
    <location>
        <position position="1"/>
    </location>
</feature>
<comment type="caution">
    <text evidence="2">The sequence shown here is derived from an EMBL/GenBank/DDBJ whole genome shotgun (WGS) entry which is preliminary data.</text>
</comment>
<reference evidence="2" key="1">
    <citation type="submission" date="2022-06" db="EMBL/GenBank/DDBJ databases">
        <title>Uncovering the hologenomic basis of an extraordinary plant invasion.</title>
        <authorList>
            <person name="Bieker V.C."/>
            <person name="Martin M.D."/>
            <person name="Gilbert T."/>
            <person name="Hodgins K."/>
            <person name="Battlay P."/>
            <person name="Petersen B."/>
            <person name="Wilson J."/>
        </authorList>
    </citation>
    <scope>NUCLEOTIDE SEQUENCE</scope>
    <source>
        <strain evidence="2">AA19_3_7</strain>
        <tissue evidence="2">Leaf</tissue>
    </source>
</reference>
<evidence type="ECO:0000256" key="1">
    <source>
        <dbReference type="SAM" id="MobiDB-lite"/>
    </source>
</evidence>
<gene>
    <name evidence="2" type="ORF">M8C21_012129</name>
</gene>